<proteinExistence type="predicted"/>
<dbReference type="Proteomes" id="UP001558652">
    <property type="component" value="Unassembled WGS sequence"/>
</dbReference>
<evidence type="ECO:0000256" key="1">
    <source>
        <dbReference type="SAM" id="MobiDB-lite"/>
    </source>
</evidence>
<dbReference type="AlphaFoldDB" id="A0ABD0Y187"/>
<comment type="caution">
    <text evidence="2">The sequence shown here is derived from an EMBL/GenBank/DDBJ whole genome shotgun (WGS) entry which is preliminary data.</text>
</comment>
<sequence>MVFYCAPEKSCDMALVVYHFESVGTCLLRLKEAYVTFVPAPVPVRQGFKKRPTTEDRHLQGDGSEVLVAIEPNKIWRPSLEDSPVITDGDEEERTTVLQTSPTSHDARYARDRHRLREVYHRSPSSPNHLSNENNFGMRELTSPMVGVALEEAGG</sequence>
<evidence type="ECO:0000313" key="3">
    <source>
        <dbReference type="Proteomes" id="UP001558652"/>
    </source>
</evidence>
<feature type="region of interest" description="Disordered" evidence="1">
    <location>
        <begin position="79"/>
        <end position="108"/>
    </location>
</feature>
<gene>
    <name evidence="2" type="ORF">AAG570_004280</name>
</gene>
<dbReference type="EMBL" id="JBFDAA010000016">
    <property type="protein sequence ID" value="KAL1116952.1"/>
    <property type="molecule type" value="Genomic_DNA"/>
</dbReference>
<name>A0ABD0Y187_9HEMI</name>
<reference evidence="2 3" key="1">
    <citation type="submission" date="2024-07" db="EMBL/GenBank/DDBJ databases">
        <title>Chromosome-level genome assembly of the water stick insect Ranatra chinensis (Heteroptera: Nepidae).</title>
        <authorList>
            <person name="Liu X."/>
        </authorList>
    </citation>
    <scope>NUCLEOTIDE SEQUENCE [LARGE SCALE GENOMIC DNA]</scope>
    <source>
        <strain evidence="2">Cailab_2021Rc</strain>
        <tissue evidence="2">Muscle</tissue>
    </source>
</reference>
<protein>
    <submittedName>
        <fullName evidence="2">Uncharacterized protein</fullName>
    </submittedName>
</protein>
<keyword evidence="3" id="KW-1185">Reference proteome</keyword>
<organism evidence="2 3">
    <name type="scientific">Ranatra chinensis</name>
    <dbReference type="NCBI Taxonomy" id="642074"/>
    <lineage>
        <taxon>Eukaryota</taxon>
        <taxon>Metazoa</taxon>
        <taxon>Ecdysozoa</taxon>
        <taxon>Arthropoda</taxon>
        <taxon>Hexapoda</taxon>
        <taxon>Insecta</taxon>
        <taxon>Pterygota</taxon>
        <taxon>Neoptera</taxon>
        <taxon>Paraneoptera</taxon>
        <taxon>Hemiptera</taxon>
        <taxon>Heteroptera</taxon>
        <taxon>Panheteroptera</taxon>
        <taxon>Nepomorpha</taxon>
        <taxon>Nepidae</taxon>
        <taxon>Ranatrinae</taxon>
        <taxon>Ranatra</taxon>
    </lineage>
</organism>
<accession>A0ABD0Y187</accession>
<evidence type="ECO:0000313" key="2">
    <source>
        <dbReference type="EMBL" id="KAL1116952.1"/>
    </source>
</evidence>